<proteinExistence type="predicted"/>
<feature type="region of interest" description="Disordered" evidence="1">
    <location>
        <begin position="56"/>
        <end position="91"/>
    </location>
</feature>
<feature type="non-terminal residue" evidence="2">
    <location>
        <position position="91"/>
    </location>
</feature>
<sequence>MEQLVVSSNISDSCESSSTSTGSSVAIAEVKEEPATGSVKCELMYSAVGEVSSTCSLGSPEDPHSVAARVGTYGTGGSPESSSIDEQLRGE</sequence>
<comment type="caution">
    <text evidence="2">The sequence shown here is derived from an EMBL/GenBank/DDBJ whole genome shotgun (WGS) entry which is preliminary data.</text>
</comment>
<protein>
    <submittedName>
        <fullName evidence="2">Uncharacterized protein</fullName>
    </submittedName>
</protein>
<gene>
    <name evidence="2" type="ORF">pipiens_014970</name>
</gene>
<accession>A0ABD1CSD7</accession>
<name>A0ABD1CSD7_CULPP</name>
<dbReference type="Proteomes" id="UP001562425">
    <property type="component" value="Unassembled WGS sequence"/>
</dbReference>
<feature type="region of interest" description="Disordered" evidence="1">
    <location>
        <begin position="1"/>
        <end position="25"/>
    </location>
</feature>
<dbReference type="AlphaFoldDB" id="A0ABD1CSD7"/>
<evidence type="ECO:0000256" key="1">
    <source>
        <dbReference type="SAM" id="MobiDB-lite"/>
    </source>
</evidence>
<keyword evidence="3" id="KW-1185">Reference proteome</keyword>
<evidence type="ECO:0000313" key="3">
    <source>
        <dbReference type="Proteomes" id="UP001562425"/>
    </source>
</evidence>
<reference evidence="2 3" key="1">
    <citation type="submission" date="2024-05" db="EMBL/GenBank/DDBJ databases">
        <title>Culex pipiens pipiens assembly and annotation.</title>
        <authorList>
            <person name="Alout H."/>
            <person name="Durand T."/>
        </authorList>
    </citation>
    <scope>NUCLEOTIDE SEQUENCE [LARGE SCALE GENOMIC DNA]</scope>
    <source>
        <strain evidence="2">HA-2024</strain>
        <tissue evidence="2">Whole body</tissue>
    </source>
</reference>
<dbReference type="EMBL" id="JBEHCU010009737">
    <property type="protein sequence ID" value="KAL1379341.1"/>
    <property type="molecule type" value="Genomic_DNA"/>
</dbReference>
<evidence type="ECO:0000313" key="2">
    <source>
        <dbReference type="EMBL" id="KAL1379341.1"/>
    </source>
</evidence>
<feature type="compositionally biased region" description="Low complexity" evidence="1">
    <location>
        <begin position="7"/>
        <end position="24"/>
    </location>
</feature>
<organism evidence="2 3">
    <name type="scientific">Culex pipiens pipiens</name>
    <name type="common">Northern house mosquito</name>
    <dbReference type="NCBI Taxonomy" id="38569"/>
    <lineage>
        <taxon>Eukaryota</taxon>
        <taxon>Metazoa</taxon>
        <taxon>Ecdysozoa</taxon>
        <taxon>Arthropoda</taxon>
        <taxon>Hexapoda</taxon>
        <taxon>Insecta</taxon>
        <taxon>Pterygota</taxon>
        <taxon>Neoptera</taxon>
        <taxon>Endopterygota</taxon>
        <taxon>Diptera</taxon>
        <taxon>Nematocera</taxon>
        <taxon>Culicoidea</taxon>
        <taxon>Culicidae</taxon>
        <taxon>Culicinae</taxon>
        <taxon>Culicini</taxon>
        <taxon>Culex</taxon>
        <taxon>Culex</taxon>
    </lineage>
</organism>